<keyword evidence="3" id="KW-1185">Reference proteome</keyword>
<dbReference type="OrthoDB" id="412402at2759"/>
<gene>
    <name evidence="2" type="ORF">EV356DRAFT_289174</name>
</gene>
<dbReference type="PANTHER" id="PTHR36847:SF1">
    <property type="entry name" value="AMIDOLIGASE ENZYME"/>
    <property type="match status" value="1"/>
</dbReference>
<sequence length="493" mass="54838">MAATKTSVQQLPKMADIKQMRLITEATLDTLLEVKAEVASPGTNGGNPLLSFGIELEGVLAFQGKMIEEHLMRTRPNCKLIRDISDDLEPSLRSLRYQQTRYNSWAVQECNGNPRGYTDEPLHIAQSLIASNPEAPPTHVHAEEEKLATFEGWHLSPEPNVPGIPRAQLHEALPDAFGPSKGEQQNWDSWGLEIISPPYLASDTDKFFADLSSLLQPLRAPPNTKSAAAAAALTTTPHCGFHVHIGLPSGAPWPLPVIQHLAYLTLLYDDALMTLHPASRRSGPHADAELKSNRDNIYTGGYDDCSSPAVALPDGRSARETYRPLSALRSEIFGARDAPGGRSALEKTVRLLGWGRGYRVAFRPLVRPEKEGRARTVEFRQAAGTVDPVEVGHWVRFCLGLVQLAWRCAGSEGGKGLQDGGVEEGKGGRSWMDGVEIEELWDEMGMVDEEREYWRERRERYREGEEGWQPVPLWVEDDGEELDDWPEVEDWRS</sequence>
<evidence type="ECO:0008006" key="4">
    <source>
        <dbReference type="Google" id="ProtNLM"/>
    </source>
</evidence>
<dbReference type="AlphaFoldDB" id="A0A6A6H104"/>
<evidence type="ECO:0000313" key="2">
    <source>
        <dbReference type="EMBL" id="KAF2231567.1"/>
    </source>
</evidence>
<organism evidence="2 3">
    <name type="scientific">Viridothelium virens</name>
    <name type="common">Speckled blister lichen</name>
    <name type="synonym">Trypethelium virens</name>
    <dbReference type="NCBI Taxonomy" id="1048519"/>
    <lineage>
        <taxon>Eukaryota</taxon>
        <taxon>Fungi</taxon>
        <taxon>Dikarya</taxon>
        <taxon>Ascomycota</taxon>
        <taxon>Pezizomycotina</taxon>
        <taxon>Dothideomycetes</taxon>
        <taxon>Dothideomycetes incertae sedis</taxon>
        <taxon>Trypetheliales</taxon>
        <taxon>Trypetheliaceae</taxon>
        <taxon>Viridothelium</taxon>
    </lineage>
</organism>
<reference evidence="2" key="1">
    <citation type="journal article" date="2020" name="Stud. Mycol.">
        <title>101 Dothideomycetes genomes: a test case for predicting lifestyles and emergence of pathogens.</title>
        <authorList>
            <person name="Haridas S."/>
            <person name="Albert R."/>
            <person name="Binder M."/>
            <person name="Bloem J."/>
            <person name="Labutti K."/>
            <person name="Salamov A."/>
            <person name="Andreopoulos B."/>
            <person name="Baker S."/>
            <person name="Barry K."/>
            <person name="Bills G."/>
            <person name="Bluhm B."/>
            <person name="Cannon C."/>
            <person name="Castanera R."/>
            <person name="Culley D."/>
            <person name="Daum C."/>
            <person name="Ezra D."/>
            <person name="Gonzalez J."/>
            <person name="Henrissat B."/>
            <person name="Kuo A."/>
            <person name="Liang C."/>
            <person name="Lipzen A."/>
            <person name="Lutzoni F."/>
            <person name="Magnuson J."/>
            <person name="Mondo S."/>
            <person name="Nolan M."/>
            <person name="Ohm R."/>
            <person name="Pangilinan J."/>
            <person name="Park H.-J."/>
            <person name="Ramirez L."/>
            <person name="Alfaro M."/>
            <person name="Sun H."/>
            <person name="Tritt A."/>
            <person name="Yoshinaga Y."/>
            <person name="Zwiers L.-H."/>
            <person name="Turgeon B."/>
            <person name="Goodwin S."/>
            <person name="Spatafora J."/>
            <person name="Crous P."/>
            <person name="Grigoriev I."/>
        </authorList>
    </citation>
    <scope>NUCLEOTIDE SEQUENCE</scope>
    <source>
        <strain evidence="2">Tuck. ex Michener</strain>
    </source>
</reference>
<dbReference type="PANTHER" id="PTHR36847">
    <property type="entry name" value="AMIDOLIGASE ENZYME"/>
    <property type="match status" value="1"/>
</dbReference>
<protein>
    <recommendedName>
        <fullName evidence="4">Amidoligase enzyme</fullName>
    </recommendedName>
</protein>
<dbReference type="EMBL" id="ML991825">
    <property type="protein sequence ID" value="KAF2231567.1"/>
    <property type="molecule type" value="Genomic_DNA"/>
</dbReference>
<evidence type="ECO:0000256" key="1">
    <source>
        <dbReference type="SAM" id="MobiDB-lite"/>
    </source>
</evidence>
<accession>A0A6A6H104</accession>
<feature type="region of interest" description="Disordered" evidence="1">
    <location>
        <begin position="472"/>
        <end position="493"/>
    </location>
</feature>
<proteinExistence type="predicted"/>
<dbReference type="Proteomes" id="UP000800092">
    <property type="component" value="Unassembled WGS sequence"/>
</dbReference>
<name>A0A6A6H104_VIRVR</name>
<feature type="compositionally biased region" description="Acidic residues" evidence="1">
    <location>
        <begin position="475"/>
        <end position="493"/>
    </location>
</feature>
<evidence type="ECO:0000313" key="3">
    <source>
        <dbReference type="Proteomes" id="UP000800092"/>
    </source>
</evidence>